<dbReference type="InterPro" id="IPR050256">
    <property type="entry name" value="Glycosyltransferase_2"/>
</dbReference>
<keyword evidence="2" id="KW-0328">Glycosyltransferase</keyword>
<keyword evidence="6 8" id="KW-1133">Transmembrane helix</keyword>
<proteinExistence type="predicted"/>
<feature type="transmembrane region" description="Helical" evidence="8">
    <location>
        <begin position="121"/>
        <end position="142"/>
    </location>
</feature>
<keyword evidence="7 8" id="KW-0472">Membrane</keyword>
<reference evidence="10 11" key="1">
    <citation type="journal article" date="2016" name="Nat. Commun.">
        <title>Thousands of microbial genomes shed light on interconnected biogeochemical processes in an aquifer system.</title>
        <authorList>
            <person name="Anantharaman K."/>
            <person name="Brown C.T."/>
            <person name="Hug L.A."/>
            <person name="Sharon I."/>
            <person name="Castelle C.J."/>
            <person name="Probst A.J."/>
            <person name="Thomas B.C."/>
            <person name="Singh A."/>
            <person name="Wilkins M.J."/>
            <person name="Karaoz U."/>
            <person name="Brodie E.L."/>
            <person name="Williams K.H."/>
            <person name="Hubbard S.S."/>
            <person name="Banfield J.F."/>
        </authorList>
    </citation>
    <scope>NUCLEOTIDE SEQUENCE [LARGE SCALE GENOMIC DNA]</scope>
</reference>
<name>A0A1F7WN56_9BACT</name>
<evidence type="ECO:0000313" key="10">
    <source>
        <dbReference type="EMBL" id="OGM04262.1"/>
    </source>
</evidence>
<keyword evidence="4 8" id="KW-0812">Transmembrane</keyword>
<feature type="domain" description="Glycosyltransferase 2-like" evidence="9">
    <location>
        <begin position="1"/>
        <end position="129"/>
    </location>
</feature>
<evidence type="ECO:0000256" key="3">
    <source>
        <dbReference type="ARBA" id="ARBA00022679"/>
    </source>
</evidence>
<dbReference type="CDD" id="cd04179">
    <property type="entry name" value="DPM_DPG-synthase_like"/>
    <property type="match status" value="1"/>
</dbReference>
<comment type="caution">
    <text evidence="10">The sequence shown here is derived from an EMBL/GenBank/DDBJ whole genome shotgun (WGS) entry which is preliminary data.</text>
</comment>
<evidence type="ECO:0000256" key="7">
    <source>
        <dbReference type="ARBA" id="ARBA00023136"/>
    </source>
</evidence>
<evidence type="ECO:0000256" key="6">
    <source>
        <dbReference type="ARBA" id="ARBA00022989"/>
    </source>
</evidence>
<organism evidence="10 11">
    <name type="scientific">Candidatus Woesebacteria bacterium GWA1_42_12</name>
    <dbReference type="NCBI Taxonomy" id="1802472"/>
    <lineage>
        <taxon>Bacteria</taxon>
        <taxon>Candidatus Woeseibacteriota</taxon>
    </lineage>
</organism>
<evidence type="ECO:0000256" key="5">
    <source>
        <dbReference type="ARBA" id="ARBA00022985"/>
    </source>
</evidence>
<keyword evidence="5" id="KW-0448">Lipopolysaccharide biosynthesis</keyword>
<evidence type="ECO:0000259" key="9">
    <source>
        <dbReference type="Pfam" id="PF00535"/>
    </source>
</evidence>
<dbReference type="Pfam" id="PF00535">
    <property type="entry name" value="Glycos_transf_2"/>
    <property type="match status" value="1"/>
</dbReference>
<evidence type="ECO:0000256" key="8">
    <source>
        <dbReference type="SAM" id="Phobius"/>
    </source>
</evidence>
<dbReference type="SUPFAM" id="SSF53448">
    <property type="entry name" value="Nucleotide-diphospho-sugar transferases"/>
    <property type="match status" value="1"/>
</dbReference>
<dbReference type="AlphaFoldDB" id="A0A1F7WN56"/>
<evidence type="ECO:0000256" key="2">
    <source>
        <dbReference type="ARBA" id="ARBA00022676"/>
    </source>
</evidence>
<dbReference type="Proteomes" id="UP000177091">
    <property type="component" value="Unassembled WGS sequence"/>
</dbReference>
<dbReference type="GO" id="GO:0005886">
    <property type="term" value="C:plasma membrane"/>
    <property type="evidence" value="ECO:0007669"/>
    <property type="project" value="TreeGrafter"/>
</dbReference>
<evidence type="ECO:0000256" key="1">
    <source>
        <dbReference type="ARBA" id="ARBA00022475"/>
    </source>
</evidence>
<dbReference type="PANTHER" id="PTHR48090">
    <property type="entry name" value="UNDECAPRENYL-PHOSPHATE 4-DEOXY-4-FORMAMIDO-L-ARABINOSE TRANSFERASE-RELATED"/>
    <property type="match status" value="1"/>
</dbReference>
<dbReference type="EMBL" id="MGFK01000016">
    <property type="protein sequence ID" value="OGM04262.1"/>
    <property type="molecule type" value="Genomic_DNA"/>
</dbReference>
<dbReference type="Gene3D" id="3.90.550.10">
    <property type="entry name" value="Spore Coat Polysaccharide Biosynthesis Protein SpsA, Chain A"/>
    <property type="match status" value="1"/>
</dbReference>
<dbReference type="PANTHER" id="PTHR48090:SF3">
    <property type="entry name" value="UNDECAPRENYL-PHOSPHATE 4-DEOXY-4-FORMAMIDO-L-ARABINOSE TRANSFERASE"/>
    <property type="match status" value="1"/>
</dbReference>
<accession>A0A1F7WN56</accession>
<dbReference type="InterPro" id="IPR001173">
    <property type="entry name" value="Glyco_trans_2-like"/>
</dbReference>
<evidence type="ECO:0000256" key="4">
    <source>
        <dbReference type="ARBA" id="ARBA00022692"/>
    </source>
</evidence>
<keyword evidence="1" id="KW-1003">Cell membrane</keyword>
<dbReference type="GO" id="GO:0009103">
    <property type="term" value="P:lipopolysaccharide biosynthetic process"/>
    <property type="evidence" value="ECO:0007669"/>
    <property type="project" value="UniProtKB-KW"/>
</dbReference>
<evidence type="ECO:0000313" key="11">
    <source>
        <dbReference type="Proteomes" id="UP000177091"/>
    </source>
</evidence>
<gene>
    <name evidence="10" type="ORF">A2112_00025</name>
</gene>
<sequence>MPVLNEEAYIENSILSWTPIITSFPGSEIMIIDGGSKDKTKEKLEKLRKKLKFLKLVDQIDKGHGNALIQGYNLAVNSAHSWVFQTDGDGHHNPSDFEALWVKRTKSDFVLGHRKRRQDPAYRLVIAKLVSLAILILFGVYIKDPNIPFRLMRRDFLKKILKHVPKGVFAPNIFLSILAKKNGHNLYHIPVTHTNRKKATSNTRTVLKGASRSFLELLLFALA</sequence>
<dbReference type="GO" id="GO:0099621">
    <property type="term" value="F:undecaprenyl-phosphate 4-deoxy-4-formamido-L-arabinose transferase activity"/>
    <property type="evidence" value="ECO:0007669"/>
    <property type="project" value="TreeGrafter"/>
</dbReference>
<protein>
    <recommendedName>
        <fullName evidence="9">Glycosyltransferase 2-like domain-containing protein</fullName>
    </recommendedName>
</protein>
<keyword evidence="3" id="KW-0808">Transferase</keyword>
<dbReference type="InterPro" id="IPR029044">
    <property type="entry name" value="Nucleotide-diphossugar_trans"/>
</dbReference>